<evidence type="ECO:0000313" key="9">
    <source>
        <dbReference type="Proteomes" id="UP000275267"/>
    </source>
</evidence>
<dbReference type="Proteomes" id="UP000275267">
    <property type="component" value="Unassembled WGS sequence"/>
</dbReference>
<dbReference type="GO" id="GO:0043531">
    <property type="term" value="F:ADP binding"/>
    <property type="evidence" value="ECO:0007669"/>
    <property type="project" value="InterPro"/>
</dbReference>
<evidence type="ECO:0000256" key="5">
    <source>
        <dbReference type="ARBA" id="ARBA00022821"/>
    </source>
</evidence>
<reference evidence="9" key="1">
    <citation type="journal article" date="2019" name="Nat. Commun.">
        <title>The genome of broomcorn millet.</title>
        <authorList>
            <person name="Zou C."/>
            <person name="Miki D."/>
            <person name="Li D."/>
            <person name="Tang Q."/>
            <person name="Xiao L."/>
            <person name="Rajput S."/>
            <person name="Deng P."/>
            <person name="Jia W."/>
            <person name="Huang R."/>
            <person name="Zhang M."/>
            <person name="Sun Y."/>
            <person name="Hu J."/>
            <person name="Fu X."/>
            <person name="Schnable P.S."/>
            <person name="Li F."/>
            <person name="Zhang H."/>
            <person name="Feng B."/>
            <person name="Zhu X."/>
            <person name="Liu R."/>
            <person name="Schnable J.C."/>
            <person name="Zhu J.-K."/>
            <person name="Zhang H."/>
        </authorList>
    </citation>
    <scope>NUCLEOTIDE SEQUENCE [LARGE SCALE GENOMIC DNA]</scope>
</reference>
<evidence type="ECO:0008006" key="10">
    <source>
        <dbReference type="Google" id="ProtNLM"/>
    </source>
</evidence>
<dbReference type="STRING" id="4540.A0A3L6T5A2"/>
<dbReference type="PANTHER" id="PTHR33377">
    <property type="entry name" value="OS10G0134700 PROTEIN-RELATED"/>
    <property type="match status" value="1"/>
</dbReference>
<evidence type="ECO:0000256" key="3">
    <source>
        <dbReference type="ARBA" id="ARBA00022737"/>
    </source>
</evidence>
<dbReference type="InterPro" id="IPR027417">
    <property type="entry name" value="P-loop_NTPase"/>
</dbReference>
<comment type="similarity">
    <text evidence="1">Belongs to the disease resistance NB-LRR family.</text>
</comment>
<name>A0A3L6T5A2_PANMI</name>
<evidence type="ECO:0000256" key="2">
    <source>
        <dbReference type="ARBA" id="ARBA00022614"/>
    </source>
</evidence>
<evidence type="ECO:0000259" key="7">
    <source>
        <dbReference type="Pfam" id="PF18052"/>
    </source>
</evidence>
<protein>
    <recommendedName>
        <fullName evidence="10">NB-ARC domain-containing protein</fullName>
    </recommendedName>
</protein>
<keyword evidence="5" id="KW-0611">Plant defense</keyword>
<evidence type="ECO:0000313" key="8">
    <source>
        <dbReference type="EMBL" id="RLN33454.1"/>
    </source>
</evidence>
<dbReference type="InterPro" id="IPR041118">
    <property type="entry name" value="Rx_N"/>
</dbReference>
<evidence type="ECO:0000256" key="4">
    <source>
        <dbReference type="ARBA" id="ARBA00022741"/>
    </source>
</evidence>
<sequence>MALPLLGLDFHHQSSPPVLGELASRSINFFISKSSKPKALDVEGSLQRSLLRAQVIIDEATGRHITNQAMLQQLEMLRDAMYQGCYILDAFRYQSHGEEDAKDQVVSHSFSLSKVNYLKGIGSSNRKTQILEQLQDTLDNLNCMILDMKELVVFMTSYPRLYRQPYSMHLLLGNCMFGRQMEAELVLNFLLHTQPNGSEEVEVLPVVGPGRVGKSTLVAHVCNDERVHGHFSEIMFLSSHELKDEKVTSLCEGCVKKYQNSMSSKYGRILVVIEMAGDFNEDEWQRLYAASKRCMTSASKIIITSRSDKITKLGTTRAVTLKYLSHEAYWYFFKTLTFGSNDPMMHLGMANVAMEISGMLKSSFFSSMTIIYLLRDNFDIHFWCKVVTFLRGFIKWYDSKFGEHPSDALNQNKPARLLRMASTSEQIMVYRQHECSSQEEVPKVEMRSVMYGSLKPSGRFEAIGWRSPIPPYYNYIYTCEVRDLNTASAKRKRS</sequence>
<dbReference type="Gene3D" id="3.40.50.300">
    <property type="entry name" value="P-loop containing nucleotide triphosphate hydrolases"/>
    <property type="match status" value="1"/>
</dbReference>
<feature type="domain" description="NB-ARC" evidence="6">
    <location>
        <begin position="198"/>
        <end position="338"/>
    </location>
</feature>
<keyword evidence="3" id="KW-0677">Repeat</keyword>
<dbReference type="OrthoDB" id="649712at2759"/>
<feature type="domain" description="Disease resistance N-terminal" evidence="7">
    <location>
        <begin position="45"/>
        <end position="102"/>
    </location>
</feature>
<dbReference type="Pfam" id="PF00931">
    <property type="entry name" value="NB-ARC"/>
    <property type="match status" value="1"/>
</dbReference>
<dbReference type="PANTHER" id="PTHR33377:SF23">
    <property type="entry name" value="NB-ARC DOMAIN-CONTAINING PROTEIN"/>
    <property type="match status" value="1"/>
</dbReference>
<accession>A0A3L6T5A2</accession>
<organism evidence="8 9">
    <name type="scientific">Panicum miliaceum</name>
    <name type="common">Proso millet</name>
    <name type="synonym">Broomcorn millet</name>
    <dbReference type="NCBI Taxonomy" id="4540"/>
    <lineage>
        <taxon>Eukaryota</taxon>
        <taxon>Viridiplantae</taxon>
        <taxon>Streptophyta</taxon>
        <taxon>Embryophyta</taxon>
        <taxon>Tracheophyta</taxon>
        <taxon>Spermatophyta</taxon>
        <taxon>Magnoliopsida</taxon>
        <taxon>Liliopsida</taxon>
        <taxon>Poales</taxon>
        <taxon>Poaceae</taxon>
        <taxon>PACMAD clade</taxon>
        <taxon>Panicoideae</taxon>
        <taxon>Panicodae</taxon>
        <taxon>Paniceae</taxon>
        <taxon>Panicinae</taxon>
        <taxon>Panicum</taxon>
        <taxon>Panicum sect. Panicum</taxon>
    </lineage>
</organism>
<dbReference type="SUPFAM" id="SSF52540">
    <property type="entry name" value="P-loop containing nucleoside triphosphate hydrolases"/>
    <property type="match status" value="1"/>
</dbReference>
<dbReference type="GO" id="GO:0006952">
    <property type="term" value="P:defense response"/>
    <property type="evidence" value="ECO:0007669"/>
    <property type="project" value="UniProtKB-KW"/>
</dbReference>
<gene>
    <name evidence="8" type="ORF">C2845_PM03G18250</name>
</gene>
<dbReference type="Pfam" id="PF18052">
    <property type="entry name" value="Rx_N"/>
    <property type="match status" value="1"/>
</dbReference>
<dbReference type="EMBL" id="PQIB02000002">
    <property type="protein sequence ID" value="RLN33454.1"/>
    <property type="molecule type" value="Genomic_DNA"/>
</dbReference>
<keyword evidence="9" id="KW-1185">Reference proteome</keyword>
<keyword evidence="4" id="KW-0547">Nucleotide-binding</keyword>
<comment type="caution">
    <text evidence="8">The sequence shown here is derived from an EMBL/GenBank/DDBJ whole genome shotgun (WGS) entry which is preliminary data.</text>
</comment>
<dbReference type="InterPro" id="IPR002182">
    <property type="entry name" value="NB-ARC"/>
</dbReference>
<evidence type="ECO:0000259" key="6">
    <source>
        <dbReference type="Pfam" id="PF00931"/>
    </source>
</evidence>
<dbReference type="AlphaFoldDB" id="A0A3L6T5A2"/>
<keyword evidence="2" id="KW-0433">Leucine-rich repeat</keyword>
<evidence type="ECO:0000256" key="1">
    <source>
        <dbReference type="ARBA" id="ARBA00008894"/>
    </source>
</evidence>
<proteinExistence type="inferred from homology"/>